<dbReference type="RefSeq" id="WP_127830760.1">
    <property type="nucleotide sequence ID" value="NZ_RZYA01000014.1"/>
</dbReference>
<comment type="caution">
    <text evidence="2">The sequence shown here is derived from an EMBL/GenBank/DDBJ whole genome shotgun (WGS) entry which is preliminary data.</text>
</comment>
<evidence type="ECO:0000313" key="2">
    <source>
        <dbReference type="EMBL" id="RVU20805.1"/>
    </source>
</evidence>
<reference evidence="2 3" key="1">
    <citation type="submission" date="2019-01" db="EMBL/GenBank/DDBJ databases">
        <title>Genome sequences of Streptomyces and Rhizobium isolates collected from root and soil.</title>
        <authorList>
            <person name="Chhettri S."/>
            <person name="Sevigny J.L."/>
            <person name="Sen A."/>
            <person name="Ennis N."/>
            <person name="Tisa L."/>
        </authorList>
    </citation>
    <scope>NUCLEOTIDE SEQUENCE [LARGE SCALE GENOMIC DNA]</scope>
    <source>
        <strain evidence="2 3">San01</strain>
    </source>
</reference>
<evidence type="ECO:0000256" key="1">
    <source>
        <dbReference type="SAM" id="Phobius"/>
    </source>
</evidence>
<dbReference type="Proteomes" id="UP000283128">
    <property type="component" value="Unassembled WGS sequence"/>
</dbReference>
<gene>
    <name evidence="2" type="ORF">EOT10_25950</name>
</gene>
<sequence>MVLESLVTTVAGALLATVGVLVGGVVTRRAQDQQWIRDQQLAAHQEIFSHYAKFTMELRRAHGDRRGWEYDWGEWSAALMRVSLVAPTEVATEIDNFGRAINSFLDQVERGERTPLHNPLSPEEFEAARQEPAVAQVRLVNAIRSSLGGDHRGLSFGIGG</sequence>
<name>A0A3S2XQW8_9ACTN</name>
<keyword evidence="1" id="KW-0472">Membrane</keyword>
<dbReference type="OrthoDB" id="4154725at2"/>
<keyword evidence="1" id="KW-0812">Transmembrane</keyword>
<dbReference type="EMBL" id="RZYA01000014">
    <property type="protein sequence ID" value="RVU20805.1"/>
    <property type="molecule type" value="Genomic_DNA"/>
</dbReference>
<organism evidence="2 3">
    <name type="scientific">Streptomyces antnestii</name>
    <dbReference type="NCBI Taxonomy" id="2494256"/>
    <lineage>
        <taxon>Bacteria</taxon>
        <taxon>Bacillati</taxon>
        <taxon>Actinomycetota</taxon>
        <taxon>Actinomycetes</taxon>
        <taxon>Kitasatosporales</taxon>
        <taxon>Streptomycetaceae</taxon>
        <taxon>Streptomyces</taxon>
    </lineage>
</organism>
<accession>A0A3S2XQW8</accession>
<keyword evidence="3" id="KW-1185">Reference proteome</keyword>
<feature type="transmembrane region" description="Helical" evidence="1">
    <location>
        <begin position="6"/>
        <end position="27"/>
    </location>
</feature>
<proteinExistence type="predicted"/>
<evidence type="ECO:0000313" key="3">
    <source>
        <dbReference type="Proteomes" id="UP000283128"/>
    </source>
</evidence>
<dbReference type="AlphaFoldDB" id="A0A3S2XQW8"/>
<protein>
    <submittedName>
        <fullName evidence="2">Uncharacterized protein</fullName>
    </submittedName>
</protein>
<keyword evidence="1" id="KW-1133">Transmembrane helix</keyword>